<evidence type="ECO:0000313" key="3">
    <source>
        <dbReference type="Proteomes" id="UP000217199"/>
    </source>
</evidence>
<dbReference type="PANTHER" id="PTHR15615">
    <property type="match status" value="1"/>
</dbReference>
<organism evidence="2 3">
    <name type="scientific">Pyrrhoderma noxium</name>
    <dbReference type="NCBI Taxonomy" id="2282107"/>
    <lineage>
        <taxon>Eukaryota</taxon>
        <taxon>Fungi</taxon>
        <taxon>Dikarya</taxon>
        <taxon>Basidiomycota</taxon>
        <taxon>Agaricomycotina</taxon>
        <taxon>Agaricomycetes</taxon>
        <taxon>Hymenochaetales</taxon>
        <taxon>Hymenochaetaceae</taxon>
        <taxon>Pyrrhoderma</taxon>
    </lineage>
</organism>
<name>A0A286UGA5_9AGAM</name>
<protein>
    <submittedName>
        <fullName evidence="2">Cyclin-domain-containing</fullName>
    </submittedName>
</protein>
<dbReference type="Gene3D" id="1.10.472.10">
    <property type="entry name" value="Cyclin-like"/>
    <property type="match status" value="1"/>
</dbReference>
<feature type="region of interest" description="Disordered" evidence="1">
    <location>
        <begin position="254"/>
        <end position="309"/>
    </location>
</feature>
<proteinExistence type="predicted"/>
<dbReference type="AlphaFoldDB" id="A0A286UGA5"/>
<accession>A0A286UGA5</accession>
<dbReference type="EMBL" id="NBII01000005">
    <property type="protein sequence ID" value="PAV18514.1"/>
    <property type="molecule type" value="Genomic_DNA"/>
</dbReference>
<feature type="compositionally biased region" description="Low complexity" evidence="1">
    <location>
        <begin position="258"/>
        <end position="280"/>
    </location>
</feature>
<dbReference type="PANTHER" id="PTHR15615:SF117">
    <property type="entry name" value="PHO85 CYCLIN PHO80"/>
    <property type="match status" value="1"/>
</dbReference>
<dbReference type="OrthoDB" id="337735at2759"/>
<reference evidence="2 3" key="1">
    <citation type="journal article" date="2017" name="Mol. Ecol.">
        <title>Comparative and population genomic landscape of Phellinus noxius: A hypervariable fungus causing root rot in trees.</title>
        <authorList>
            <person name="Chung C.L."/>
            <person name="Lee T.J."/>
            <person name="Akiba M."/>
            <person name="Lee H.H."/>
            <person name="Kuo T.H."/>
            <person name="Liu D."/>
            <person name="Ke H.M."/>
            <person name="Yokoi T."/>
            <person name="Roa M.B."/>
            <person name="Lu M.J."/>
            <person name="Chang Y.Y."/>
            <person name="Ann P.J."/>
            <person name="Tsai J.N."/>
            <person name="Chen C.Y."/>
            <person name="Tzean S.S."/>
            <person name="Ota Y."/>
            <person name="Hattori T."/>
            <person name="Sahashi N."/>
            <person name="Liou R.F."/>
            <person name="Kikuchi T."/>
            <person name="Tsai I.J."/>
        </authorList>
    </citation>
    <scope>NUCLEOTIDE SEQUENCE [LARGE SCALE GENOMIC DNA]</scope>
    <source>
        <strain evidence="2 3">FFPRI411160</strain>
    </source>
</reference>
<dbReference type="GO" id="GO:0000307">
    <property type="term" value="C:cyclin-dependent protein kinase holoenzyme complex"/>
    <property type="evidence" value="ECO:0007669"/>
    <property type="project" value="TreeGrafter"/>
</dbReference>
<feature type="region of interest" description="Disordered" evidence="1">
    <location>
        <begin position="186"/>
        <end position="210"/>
    </location>
</feature>
<dbReference type="Proteomes" id="UP000217199">
    <property type="component" value="Unassembled WGS sequence"/>
</dbReference>
<dbReference type="CDD" id="cd20558">
    <property type="entry name" value="CYCLIN_ScPCL7-like"/>
    <property type="match status" value="1"/>
</dbReference>
<dbReference type="FunCoup" id="A0A286UGA5">
    <property type="interactions" value="22"/>
</dbReference>
<keyword evidence="3" id="KW-1185">Reference proteome</keyword>
<feature type="compositionally biased region" description="Low complexity" evidence="1">
    <location>
        <begin position="297"/>
        <end position="307"/>
    </location>
</feature>
<dbReference type="InterPro" id="IPR036915">
    <property type="entry name" value="Cyclin-like_sf"/>
</dbReference>
<dbReference type="SUPFAM" id="SSF47954">
    <property type="entry name" value="Cyclin-like"/>
    <property type="match status" value="1"/>
</dbReference>
<dbReference type="STRING" id="2282107.A0A286UGA5"/>
<feature type="compositionally biased region" description="Polar residues" evidence="1">
    <location>
        <begin position="199"/>
        <end position="208"/>
    </location>
</feature>
<dbReference type="GO" id="GO:0016538">
    <property type="term" value="F:cyclin-dependent protein serine/threonine kinase regulator activity"/>
    <property type="evidence" value="ECO:0007669"/>
    <property type="project" value="TreeGrafter"/>
</dbReference>
<dbReference type="InterPro" id="IPR013922">
    <property type="entry name" value="Cyclin_PHO80-like"/>
</dbReference>
<dbReference type="GO" id="GO:0019901">
    <property type="term" value="F:protein kinase binding"/>
    <property type="evidence" value="ECO:0007669"/>
    <property type="project" value="InterPro"/>
</dbReference>
<evidence type="ECO:0000313" key="2">
    <source>
        <dbReference type="EMBL" id="PAV18514.1"/>
    </source>
</evidence>
<dbReference type="InParanoid" id="A0A286UGA5"/>
<dbReference type="Pfam" id="PF08613">
    <property type="entry name" value="Cyclin"/>
    <property type="match status" value="1"/>
</dbReference>
<sequence>MESPEKIELPSAFEDADVDHLVVLIADMLDRLIEHNDRIPLSPEALTRFHSRTPPSISVIDYLRRIVKYTNVERTCLLITLHYIDQICARFPRFTLSSLTCHRFIITAVVVASKALCDAFSTNTFYAKIGGIRVGELNLLEKELLSNLDWRLTSTKEVLDAYYVNLIRTHSQGRYILAGAHSTTSPETAYSDSDMDGTISPSPTSPVTATAGLVEMPQPDAAEPSTVLISRTSLPPMTSSGPTIEQNMAFAELRGTGSSSSASSSSSSSASSSLSTSTTTRDQMTSDPHPPIMTTNSVSSSSSISSSNKPETEIILDINNSNGPGHEHERIHDELNMENIRPRTRPRINSIN</sequence>
<dbReference type="GO" id="GO:0005634">
    <property type="term" value="C:nucleus"/>
    <property type="evidence" value="ECO:0007669"/>
    <property type="project" value="TreeGrafter"/>
</dbReference>
<evidence type="ECO:0000256" key="1">
    <source>
        <dbReference type="SAM" id="MobiDB-lite"/>
    </source>
</evidence>
<comment type="caution">
    <text evidence="2">The sequence shown here is derived from an EMBL/GenBank/DDBJ whole genome shotgun (WGS) entry which is preliminary data.</text>
</comment>
<gene>
    <name evidence="2" type="ORF">PNOK_0535600</name>
</gene>